<name>A0A7C2JYA1_9PLAN</name>
<evidence type="ECO:0000256" key="2">
    <source>
        <dbReference type="SAM" id="Phobius"/>
    </source>
</evidence>
<accession>A0A7C2JYA1</accession>
<evidence type="ECO:0000256" key="1">
    <source>
        <dbReference type="SAM" id="MobiDB-lite"/>
    </source>
</evidence>
<feature type="transmembrane region" description="Helical" evidence="2">
    <location>
        <begin position="75"/>
        <end position="96"/>
    </location>
</feature>
<feature type="transmembrane region" description="Helical" evidence="2">
    <location>
        <begin position="108"/>
        <end position="131"/>
    </location>
</feature>
<proteinExistence type="predicted"/>
<feature type="transmembrane region" description="Helical" evidence="2">
    <location>
        <begin position="160"/>
        <end position="184"/>
    </location>
</feature>
<feature type="transmembrane region" description="Helical" evidence="2">
    <location>
        <begin position="226"/>
        <end position="243"/>
    </location>
</feature>
<evidence type="ECO:0000313" key="3">
    <source>
        <dbReference type="EMBL" id="HEN13843.1"/>
    </source>
</evidence>
<gene>
    <name evidence="3" type="ORF">ENQ76_00030</name>
</gene>
<sequence>MTTTSPLSAKPPPGPTTASGSLDRAALLKHFQEFELNFRRDHFPLWLGTLIGPWLITAAVIAVLFAVCPPKFMRYFLAAGATSFAFAGRFIIPLQATSQWGPLTPEHMFWMVTYQDVMVALFMAFHCGFLFRLPRIGPKILELTVDGEMILSLQPWMRRLTFIGLVAFIAFPLAATGSVGGAIFGRLLGLSRWATFWGSVIGAVIGNAAMLYGSRYVLRYLPENSLIVQLGGPLLVVAIIIFLERRYARMKREFLKDRPST</sequence>
<protein>
    <recommendedName>
        <fullName evidence="4">Small multi-drug export protein</fullName>
    </recommendedName>
</protein>
<comment type="caution">
    <text evidence="3">The sequence shown here is derived from an EMBL/GenBank/DDBJ whole genome shotgun (WGS) entry which is preliminary data.</text>
</comment>
<feature type="transmembrane region" description="Helical" evidence="2">
    <location>
        <begin position="45"/>
        <end position="68"/>
    </location>
</feature>
<organism evidence="3">
    <name type="scientific">Schlesneria paludicola</name>
    <dbReference type="NCBI Taxonomy" id="360056"/>
    <lineage>
        <taxon>Bacteria</taxon>
        <taxon>Pseudomonadati</taxon>
        <taxon>Planctomycetota</taxon>
        <taxon>Planctomycetia</taxon>
        <taxon>Planctomycetales</taxon>
        <taxon>Planctomycetaceae</taxon>
        <taxon>Schlesneria</taxon>
    </lineage>
</organism>
<reference evidence="3" key="1">
    <citation type="journal article" date="2020" name="mSystems">
        <title>Genome- and Community-Level Interaction Insights into Carbon Utilization and Element Cycling Functions of Hydrothermarchaeota in Hydrothermal Sediment.</title>
        <authorList>
            <person name="Zhou Z."/>
            <person name="Liu Y."/>
            <person name="Xu W."/>
            <person name="Pan J."/>
            <person name="Luo Z.H."/>
            <person name="Li M."/>
        </authorList>
    </citation>
    <scope>NUCLEOTIDE SEQUENCE [LARGE SCALE GENOMIC DNA]</scope>
    <source>
        <strain evidence="3">SpSt-339</strain>
    </source>
</reference>
<keyword evidence="2" id="KW-0812">Transmembrane</keyword>
<keyword evidence="2" id="KW-1133">Transmembrane helix</keyword>
<evidence type="ECO:0008006" key="4">
    <source>
        <dbReference type="Google" id="ProtNLM"/>
    </source>
</evidence>
<feature type="transmembrane region" description="Helical" evidence="2">
    <location>
        <begin position="196"/>
        <end position="214"/>
    </location>
</feature>
<feature type="region of interest" description="Disordered" evidence="1">
    <location>
        <begin position="1"/>
        <end position="20"/>
    </location>
</feature>
<dbReference type="EMBL" id="DSOK01000002">
    <property type="protein sequence ID" value="HEN13843.1"/>
    <property type="molecule type" value="Genomic_DNA"/>
</dbReference>
<dbReference type="AlphaFoldDB" id="A0A7C2JYA1"/>
<keyword evidence="2" id="KW-0472">Membrane</keyword>